<dbReference type="AlphaFoldDB" id="A0A7Y0BPA1"/>
<dbReference type="GO" id="GO:1905039">
    <property type="term" value="P:carboxylic acid transmembrane transport"/>
    <property type="evidence" value="ECO:0007669"/>
    <property type="project" value="UniProtKB-ARBA"/>
</dbReference>
<evidence type="ECO:0000256" key="5">
    <source>
        <dbReference type="SAM" id="MobiDB-lite"/>
    </source>
</evidence>
<comment type="subcellular location">
    <subcellularLocation>
        <location evidence="1">Membrane</location>
        <topology evidence="1">Multi-pass membrane protein</topology>
    </subcellularLocation>
</comment>
<feature type="region of interest" description="Disordered" evidence="5">
    <location>
        <begin position="1"/>
        <end position="26"/>
    </location>
</feature>
<feature type="transmembrane region" description="Helical" evidence="6">
    <location>
        <begin position="51"/>
        <end position="70"/>
    </location>
</feature>
<evidence type="ECO:0000313" key="8">
    <source>
        <dbReference type="Proteomes" id="UP000583556"/>
    </source>
</evidence>
<evidence type="ECO:0000256" key="3">
    <source>
        <dbReference type="ARBA" id="ARBA00022989"/>
    </source>
</evidence>
<evidence type="ECO:0000256" key="4">
    <source>
        <dbReference type="ARBA" id="ARBA00023136"/>
    </source>
</evidence>
<feature type="compositionally biased region" description="Basic and acidic residues" evidence="5">
    <location>
        <begin position="1"/>
        <end position="11"/>
    </location>
</feature>
<feature type="transmembrane region" description="Helical" evidence="6">
    <location>
        <begin position="489"/>
        <end position="509"/>
    </location>
</feature>
<proteinExistence type="predicted"/>
<dbReference type="PANTHER" id="PTHR10283">
    <property type="entry name" value="SOLUTE CARRIER FAMILY 13 MEMBER"/>
    <property type="match status" value="1"/>
</dbReference>
<dbReference type="PANTHER" id="PTHR10283:SF82">
    <property type="entry name" value="SOLUTE CARRIER FAMILY 13 MEMBER 2"/>
    <property type="match status" value="1"/>
</dbReference>
<name>A0A7Y0BPA1_9SPHN</name>
<keyword evidence="4 6" id="KW-0472">Membrane</keyword>
<dbReference type="GO" id="GO:0008514">
    <property type="term" value="F:organic anion transmembrane transporter activity"/>
    <property type="evidence" value="ECO:0007669"/>
    <property type="project" value="UniProtKB-ARBA"/>
</dbReference>
<evidence type="ECO:0000313" key="7">
    <source>
        <dbReference type="EMBL" id="NML94106.1"/>
    </source>
</evidence>
<evidence type="ECO:0000256" key="2">
    <source>
        <dbReference type="ARBA" id="ARBA00022692"/>
    </source>
</evidence>
<keyword evidence="2 6" id="KW-0812">Transmembrane</keyword>
<comment type="caution">
    <text evidence="7">The sequence shown here is derived from an EMBL/GenBank/DDBJ whole genome shotgun (WGS) entry which is preliminary data.</text>
</comment>
<keyword evidence="8" id="KW-1185">Reference proteome</keyword>
<reference evidence="7 8" key="1">
    <citation type="submission" date="2020-04" db="EMBL/GenBank/DDBJ databases">
        <title>Novosphingobium sp. TW-4 isolated from soil.</title>
        <authorList>
            <person name="Dahal R.H."/>
            <person name="Chaudhary D.K."/>
        </authorList>
    </citation>
    <scope>NUCLEOTIDE SEQUENCE [LARGE SCALE GENOMIC DNA]</scope>
    <source>
        <strain evidence="7 8">TW-4</strain>
    </source>
</reference>
<keyword evidence="3 6" id="KW-1133">Transmembrane helix</keyword>
<dbReference type="Pfam" id="PF00939">
    <property type="entry name" value="Na_sulph_symp"/>
    <property type="match status" value="1"/>
</dbReference>
<feature type="transmembrane region" description="Helical" evidence="6">
    <location>
        <begin position="367"/>
        <end position="385"/>
    </location>
</feature>
<organism evidence="7 8">
    <name type="scientific">Novosphingobium olei</name>
    <dbReference type="NCBI Taxonomy" id="2728851"/>
    <lineage>
        <taxon>Bacteria</taxon>
        <taxon>Pseudomonadati</taxon>
        <taxon>Pseudomonadota</taxon>
        <taxon>Alphaproteobacteria</taxon>
        <taxon>Sphingomonadales</taxon>
        <taxon>Sphingomonadaceae</taxon>
        <taxon>Novosphingobium</taxon>
    </lineage>
</organism>
<feature type="transmembrane region" description="Helical" evidence="6">
    <location>
        <begin position="337"/>
        <end position="355"/>
    </location>
</feature>
<feature type="transmembrane region" description="Helical" evidence="6">
    <location>
        <begin position="397"/>
        <end position="420"/>
    </location>
</feature>
<evidence type="ECO:0000256" key="1">
    <source>
        <dbReference type="ARBA" id="ARBA00004141"/>
    </source>
</evidence>
<feature type="transmembrane region" description="Helical" evidence="6">
    <location>
        <begin position="253"/>
        <end position="276"/>
    </location>
</feature>
<accession>A0A7Y0BPA1</accession>
<feature type="transmembrane region" description="Helical" evidence="6">
    <location>
        <begin position="427"/>
        <end position="446"/>
    </location>
</feature>
<feature type="transmembrane region" description="Helical" evidence="6">
    <location>
        <begin position="186"/>
        <end position="202"/>
    </location>
</feature>
<dbReference type="InterPro" id="IPR001898">
    <property type="entry name" value="SLC13A/DASS"/>
</dbReference>
<sequence length="514" mass="53295">MRLRSSRRDSQEGSGSGFAGSPPSPCRPCHATPHAKGIWGNTVAAFDLRKLALVVGPLGFAATLMFAPPAGMPQPAWYAAGLLWWMAVWWMTEAMPLSATALLPFIVLPLTGVADANKTASAYYSPIMFLFVGGAFLALAIERTGLHRRLALAMLRHAGSSPFRLLLAVMAATATISTMISNTSTALIMMPMALAILASGGVKPGETNGMAGALPMGVAFAATLGGYGTIVGTPTNAIAVALLDRTLGVQISFIEWSAFGMPVVLIGVPLAAWLIARVHGLRADSFDPAAARDAIEHSVEWTLPEKRLVPVFALAVLAWVTQPLTEPLFPKGGLTDGTIAAIAGLVLFVLPDGTGRPMLLWKEANRAPWDVVLMFGGGLSMAMGMSESGLADWLGKAMLPLANVPLPIVALVLVAFVVVVTEFASNIAAASGIMPVVAALCGALGADPILLALPAALAASWGFMLPAGTGPNALAWATGHIAMPRVLKAGLALDLAGAVLIVVVVWSVAQVLHF</sequence>
<feature type="transmembrane region" description="Helical" evidence="6">
    <location>
        <begin position="308"/>
        <end position="325"/>
    </location>
</feature>
<protein>
    <submittedName>
        <fullName evidence="7">SLC13/DASS family transporter</fullName>
    </submittedName>
</protein>
<evidence type="ECO:0000256" key="6">
    <source>
        <dbReference type="SAM" id="Phobius"/>
    </source>
</evidence>
<dbReference type="Proteomes" id="UP000583556">
    <property type="component" value="Unassembled WGS sequence"/>
</dbReference>
<dbReference type="NCBIfam" id="TIGR00785">
    <property type="entry name" value="dass"/>
    <property type="match status" value="1"/>
</dbReference>
<dbReference type="GO" id="GO:0005886">
    <property type="term" value="C:plasma membrane"/>
    <property type="evidence" value="ECO:0007669"/>
    <property type="project" value="TreeGrafter"/>
</dbReference>
<feature type="transmembrane region" description="Helical" evidence="6">
    <location>
        <begin position="214"/>
        <end position="233"/>
    </location>
</feature>
<gene>
    <name evidence="7" type="ORF">HHL27_10570</name>
</gene>
<feature type="transmembrane region" description="Helical" evidence="6">
    <location>
        <begin position="122"/>
        <end position="141"/>
    </location>
</feature>
<dbReference type="EMBL" id="JABBGM010000004">
    <property type="protein sequence ID" value="NML94106.1"/>
    <property type="molecule type" value="Genomic_DNA"/>
</dbReference>
<feature type="transmembrane region" description="Helical" evidence="6">
    <location>
        <begin position="452"/>
        <end position="477"/>
    </location>
</feature>
<feature type="transmembrane region" description="Helical" evidence="6">
    <location>
        <begin position="99"/>
        <end position="116"/>
    </location>
</feature>